<evidence type="ECO:0000313" key="2">
    <source>
        <dbReference type="EMBL" id="KAE9543402.1"/>
    </source>
</evidence>
<protein>
    <recommendedName>
        <fullName evidence="1">DUF7869 domain-containing protein</fullName>
    </recommendedName>
</protein>
<keyword evidence="3" id="KW-1185">Reference proteome</keyword>
<sequence>MKTVEGALGSLNHIPCGDVFYKRQIWLYIFCILSSKTNQSYFFMYDESVAKKSQNKVISFLQFYLQNLLLQGVETLYLFADNCSSQNKNNAIIQYVYNIIYSNAFKLETVIQRYPETVHSFLPCDRCFGLIEQKKKEDRIGLKPFFKKYITNKNKAKFTIMAYRLYTKKGLFFSSFANSPAKDHFIIEKNSCKFKYPMENLLLLYYRRLNIKARKLKDVRELSAKYFEETNDTSVLSAYEY</sequence>
<dbReference type="InterPro" id="IPR057191">
    <property type="entry name" value="DUF7869"/>
</dbReference>
<proteinExistence type="predicted"/>
<feature type="domain" description="DUF7869" evidence="1">
    <location>
        <begin position="27"/>
        <end position="144"/>
    </location>
</feature>
<dbReference type="AlphaFoldDB" id="A0A6G0U544"/>
<dbReference type="Proteomes" id="UP000475862">
    <property type="component" value="Unassembled WGS sequence"/>
</dbReference>
<dbReference type="PANTHER" id="PTHR34415:SF1">
    <property type="entry name" value="INTEGRASE CATALYTIC DOMAIN-CONTAINING PROTEIN"/>
    <property type="match status" value="1"/>
</dbReference>
<dbReference type="Pfam" id="PF25273">
    <property type="entry name" value="DUF7869"/>
    <property type="match status" value="1"/>
</dbReference>
<evidence type="ECO:0000259" key="1">
    <source>
        <dbReference type="Pfam" id="PF25273"/>
    </source>
</evidence>
<reference evidence="2 3" key="1">
    <citation type="submission" date="2019-08" db="EMBL/GenBank/DDBJ databases">
        <title>The genome of the soybean aphid Biotype 1, its phylome, world population structure and adaptation to the North American continent.</title>
        <authorList>
            <person name="Giordano R."/>
            <person name="Donthu R.K."/>
            <person name="Hernandez A.G."/>
            <person name="Wright C.L."/>
            <person name="Zimin A.V."/>
        </authorList>
    </citation>
    <scope>NUCLEOTIDE SEQUENCE [LARGE SCALE GENOMIC DNA]</scope>
    <source>
        <tissue evidence="2">Whole aphids</tissue>
    </source>
</reference>
<dbReference type="OrthoDB" id="6627773at2759"/>
<dbReference type="PANTHER" id="PTHR34415">
    <property type="entry name" value="INTEGRASE CATALYTIC DOMAIN-CONTAINING PROTEIN"/>
    <property type="match status" value="1"/>
</dbReference>
<accession>A0A6G0U544</accession>
<gene>
    <name evidence="2" type="ORF">AGLY_002202</name>
</gene>
<organism evidence="2 3">
    <name type="scientific">Aphis glycines</name>
    <name type="common">Soybean aphid</name>
    <dbReference type="NCBI Taxonomy" id="307491"/>
    <lineage>
        <taxon>Eukaryota</taxon>
        <taxon>Metazoa</taxon>
        <taxon>Ecdysozoa</taxon>
        <taxon>Arthropoda</taxon>
        <taxon>Hexapoda</taxon>
        <taxon>Insecta</taxon>
        <taxon>Pterygota</taxon>
        <taxon>Neoptera</taxon>
        <taxon>Paraneoptera</taxon>
        <taxon>Hemiptera</taxon>
        <taxon>Sternorrhyncha</taxon>
        <taxon>Aphidomorpha</taxon>
        <taxon>Aphidoidea</taxon>
        <taxon>Aphididae</taxon>
        <taxon>Aphidini</taxon>
        <taxon>Aphis</taxon>
        <taxon>Aphis</taxon>
    </lineage>
</organism>
<comment type="caution">
    <text evidence="2">The sequence shown here is derived from an EMBL/GenBank/DDBJ whole genome shotgun (WGS) entry which is preliminary data.</text>
</comment>
<dbReference type="EMBL" id="VYZN01000008">
    <property type="protein sequence ID" value="KAE9543402.1"/>
    <property type="molecule type" value="Genomic_DNA"/>
</dbReference>
<evidence type="ECO:0000313" key="3">
    <source>
        <dbReference type="Proteomes" id="UP000475862"/>
    </source>
</evidence>
<name>A0A6G0U544_APHGL</name>